<gene>
    <name evidence="8" type="ORF">EVEC_LOCUS3346</name>
</gene>
<keyword evidence="6" id="KW-0472">Membrane</keyword>
<dbReference type="InterPro" id="IPR045877">
    <property type="entry name" value="ZFP36-like"/>
</dbReference>
<evidence type="ECO:0000256" key="1">
    <source>
        <dbReference type="ARBA" id="ARBA00022723"/>
    </source>
</evidence>
<evidence type="ECO:0000313" key="8">
    <source>
        <dbReference type="EMBL" id="VDD88203.1"/>
    </source>
</evidence>
<dbReference type="WBParaSite" id="EVEC_0000363801-mRNA-1">
    <property type="protein sequence ID" value="EVEC_0000363801-mRNA-1"/>
    <property type="gene ID" value="EVEC_0000363801"/>
</dbReference>
<feature type="zinc finger region" description="C3H1-type" evidence="5">
    <location>
        <begin position="47"/>
        <end position="75"/>
    </location>
</feature>
<dbReference type="PANTHER" id="PTHR12547:SF71">
    <property type="entry name" value="CCCH-TYPE ZINC FINGER PROTEIN MOE-3-RELATED"/>
    <property type="match status" value="1"/>
</dbReference>
<dbReference type="InterPro" id="IPR000571">
    <property type="entry name" value="Znf_CCCH"/>
</dbReference>
<dbReference type="GO" id="GO:0003730">
    <property type="term" value="F:mRNA 3'-UTR binding"/>
    <property type="evidence" value="ECO:0007669"/>
    <property type="project" value="TreeGrafter"/>
</dbReference>
<sequence length="151" mass="17387">MTKPESYKTVMCKGWLEMGGCRFGDNCRFAHGEEELRPIKIPVDNPKYKTKLCDKYTKTGVCPYGNRCLFIHPKTPGCDGLLAQIMKGRKRLLLETKREAKLKETILTGSITIENIFDYVRFSEIVDSSKISCFHTNPFLFLFFLSILYVL</sequence>
<evidence type="ECO:0000259" key="7">
    <source>
        <dbReference type="PROSITE" id="PS50103"/>
    </source>
</evidence>
<keyword evidence="4 5" id="KW-0862">Zinc</keyword>
<dbReference type="SUPFAM" id="SSF90229">
    <property type="entry name" value="CCCH zinc finger"/>
    <property type="match status" value="2"/>
</dbReference>
<dbReference type="FunFam" id="4.10.1000.10:FF:000018">
    <property type="entry name" value="Zinc finger protein"/>
    <property type="match status" value="1"/>
</dbReference>
<evidence type="ECO:0000256" key="5">
    <source>
        <dbReference type="PROSITE-ProRule" id="PRU00723"/>
    </source>
</evidence>
<accession>A0A0N4V124</accession>
<evidence type="ECO:0000313" key="9">
    <source>
        <dbReference type="Proteomes" id="UP000274131"/>
    </source>
</evidence>
<evidence type="ECO:0000256" key="6">
    <source>
        <dbReference type="SAM" id="Phobius"/>
    </source>
</evidence>
<dbReference type="PROSITE" id="PS50103">
    <property type="entry name" value="ZF_C3H1"/>
    <property type="match status" value="2"/>
</dbReference>
<feature type="zinc finger region" description="C3H1-type" evidence="5">
    <location>
        <begin position="6"/>
        <end position="34"/>
    </location>
</feature>
<evidence type="ECO:0000256" key="4">
    <source>
        <dbReference type="ARBA" id="ARBA00022833"/>
    </source>
</evidence>
<reference evidence="10" key="1">
    <citation type="submission" date="2017-02" db="UniProtKB">
        <authorList>
            <consortium name="WormBaseParasite"/>
        </authorList>
    </citation>
    <scope>IDENTIFICATION</scope>
</reference>
<evidence type="ECO:0000313" key="10">
    <source>
        <dbReference type="WBParaSite" id="EVEC_0000363801-mRNA-1"/>
    </source>
</evidence>
<keyword evidence="9" id="KW-1185">Reference proteome</keyword>
<protein>
    <submittedName>
        <fullName evidence="10">Zinc finger protein</fullName>
    </submittedName>
</protein>
<keyword evidence="2" id="KW-0677">Repeat</keyword>
<dbReference type="GO" id="GO:0005829">
    <property type="term" value="C:cytosol"/>
    <property type="evidence" value="ECO:0007669"/>
    <property type="project" value="TreeGrafter"/>
</dbReference>
<feature type="transmembrane region" description="Helical" evidence="6">
    <location>
        <begin position="131"/>
        <end position="150"/>
    </location>
</feature>
<dbReference type="SMART" id="SM00356">
    <property type="entry name" value="ZnF_C3H1"/>
    <property type="match status" value="2"/>
</dbReference>
<dbReference type="GO" id="GO:0010468">
    <property type="term" value="P:regulation of gene expression"/>
    <property type="evidence" value="ECO:0007669"/>
    <property type="project" value="UniProtKB-ARBA"/>
</dbReference>
<dbReference type="OrthoDB" id="410307at2759"/>
<dbReference type="GO" id="GO:0030154">
    <property type="term" value="P:cell differentiation"/>
    <property type="evidence" value="ECO:0007669"/>
    <property type="project" value="UniProtKB-ARBA"/>
</dbReference>
<dbReference type="GO" id="GO:0043186">
    <property type="term" value="C:P granule"/>
    <property type="evidence" value="ECO:0007669"/>
    <property type="project" value="UniProtKB-ARBA"/>
</dbReference>
<feature type="domain" description="C3H1-type" evidence="7">
    <location>
        <begin position="47"/>
        <end position="75"/>
    </location>
</feature>
<dbReference type="Pfam" id="PF00642">
    <property type="entry name" value="zf-CCCH"/>
    <property type="match status" value="2"/>
</dbReference>
<dbReference type="InterPro" id="IPR036855">
    <property type="entry name" value="Znf_CCCH_sf"/>
</dbReference>
<evidence type="ECO:0000256" key="2">
    <source>
        <dbReference type="ARBA" id="ARBA00022737"/>
    </source>
</evidence>
<evidence type="ECO:0000256" key="3">
    <source>
        <dbReference type="ARBA" id="ARBA00022771"/>
    </source>
</evidence>
<keyword evidence="3 5" id="KW-0863">Zinc-finger</keyword>
<keyword evidence="6" id="KW-0812">Transmembrane</keyword>
<dbReference type="PANTHER" id="PTHR12547">
    <property type="entry name" value="CCCH ZINC FINGER/TIS11-RELATED"/>
    <property type="match status" value="1"/>
</dbReference>
<keyword evidence="1 5" id="KW-0479">Metal-binding</keyword>
<keyword evidence="6" id="KW-1133">Transmembrane helix</keyword>
<feature type="domain" description="C3H1-type" evidence="7">
    <location>
        <begin position="6"/>
        <end position="34"/>
    </location>
</feature>
<dbReference type="Proteomes" id="UP000274131">
    <property type="component" value="Unassembled WGS sequence"/>
</dbReference>
<reference evidence="8 9" key="2">
    <citation type="submission" date="2018-10" db="EMBL/GenBank/DDBJ databases">
        <authorList>
            <consortium name="Pathogen Informatics"/>
        </authorList>
    </citation>
    <scope>NUCLEOTIDE SEQUENCE [LARGE SCALE GENOMIC DNA]</scope>
</reference>
<dbReference type="GO" id="GO:0008270">
    <property type="term" value="F:zinc ion binding"/>
    <property type="evidence" value="ECO:0007669"/>
    <property type="project" value="UniProtKB-KW"/>
</dbReference>
<proteinExistence type="predicted"/>
<dbReference type="FunFam" id="4.10.1000.10:FF:000001">
    <property type="entry name" value="zinc finger CCCH domain-containing protein 15-like"/>
    <property type="match status" value="1"/>
</dbReference>
<organism evidence="10">
    <name type="scientific">Enterobius vermicularis</name>
    <name type="common">Human pinworm</name>
    <dbReference type="NCBI Taxonomy" id="51028"/>
    <lineage>
        <taxon>Eukaryota</taxon>
        <taxon>Metazoa</taxon>
        <taxon>Ecdysozoa</taxon>
        <taxon>Nematoda</taxon>
        <taxon>Chromadorea</taxon>
        <taxon>Rhabditida</taxon>
        <taxon>Spirurina</taxon>
        <taxon>Oxyuridomorpha</taxon>
        <taxon>Oxyuroidea</taxon>
        <taxon>Oxyuridae</taxon>
        <taxon>Enterobius</taxon>
    </lineage>
</organism>
<dbReference type="GO" id="GO:0080090">
    <property type="term" value="P:regulation of primary metabolic process"/>
    <property type="evidence" value="ECO:0007669"/>
    <property type="project" value="UniProtKB-ARBA"/>
</dbReference>
<name>A0A0N4V124_ENTVE</name>
<dbReference type="EMBL" id="UXUI01007572">
    <property type="protein sequence ID" value="VDD88203.1"/>
    <property type="molecule type" value="Genomic_DNA"/>
</dbReference>
<dbReference type="AlphaFoldDB" id="A0A0N4V124"/>
<dbReference type="Gene3D" id="4.10.1000.10">
    <property type="entry name" value="Zinc finger, CCCH-type"/>
    <property type="match status" value="2"/>
</dbReference>
<dbReference type="STRING" id="51028.A0A0N4V124"/>